<reference evidence="5 6" key="1">
    <citation type="submission" date="2024-04" db="EMBL/GenBank/DDBJ databases">
        <title>genome sequences of Mucor flavus KT1a and Helicostylum pulchrum KT1b strains isolated from the surface of a dry-aged beef.</title>
        <authorList>
            <person name="Toyotome T."/>
            <person name="Hosono M."/>
            <person name="Torimaru M."/>
            <person name="Fukuda K."/>
            <person name="Mikami N."/>
        </authorList>
    </citation>
    <scope>NUCLEOTIDE SEQUENCE [LARGE SCALE GENOMIC DNA]</scope>
    <source>
        <strain evidence="5 6">KT1a</strain>
    </source>
</reference>
<protein>
    <recommendedName>
        <fullName evidence="7">Flavin-containing monooxygenase</fullName>
    </recommendedName>
</protein>
<keyword evidence="2" id="KW-0285">Flavoprotein</keyword>
<comment type="caution">
    <text evidence="5">The sequence shown here is derived from an EMBL/GenBank/DDBJ whole genome shotgun (WGS) entry which is preliminary data.</text>
</comment>
<dbReference type="PANTHER" id="PTHR42877">
    <property type="entry name" value="L-ORNITHINE N(5)-MONOOXYGENASE-RELATED"/>
    <property type="match status" value="1"/>
</dbReference>
<sequence length="348" mass="39388">MHKVTKKYQVYNQVQFETCVVRATWLDDKKKWEIELSRPSQKENQIKYFGFIFSGVVGLSVPNLPKEFEAFEGKVIHSAFWDNDYNLNNKRDAVIGSGTSSIQIIPNIASTVDHLYSFQRTPAWVSPKNEFKYSNFMINLNFGKWGNAKSKRAKFAKSALSMHMAHVLRSNGREDLIQKLVPEFPVGCKRIGVSDNYLQALCLPNVTVNCSPIKKIRGRTISTTDGIDTEVDTIVLATGFNVIGFLGEMQIFGQNGLLLNQLWKEQTPKTYKTVVIHGFSNFFMMLGSGSALGHSSVVTMIESQVDYGIEMIEYMLKNNITCMDPTEKAQEKFTTKLQSGFKGLDQWL</sequence>
<keyword evidence="3" id="KW-0274">FAD</keyword>
<comment type="similarity">
    <text evidence="1">Belongs to the FAD-binding monooxygenase family.</text>
</comment>
<dbReference type="Proteomes" id="UP001473302">
    <property type="component" value="Unassembled WGS sequence"/>
</dbReference>
<gene>
    <name evidence="5" type="ORF">MFLAVUS_004876</name>
</gene>
<organism evidence="5 6">
    <name type="scientific">Mucor flavus</name>
    <dbReference type="NCBI Taxonomy" id="439312"/>
    <lineage>
        <taxon>Eukaryota</taxon>
        <taxon>Fungi</taxon>
        <taxon>Fungi incertae sedis</taxon>
        <taxon>Mucoromycota</taxon>
        <taxon>Mucoromycotina</taxon>
        <taxon>Mucoromycetes</taxon>
        <taxon>Mucorales</taxon>
        <taxon>Mucorineae</taxon>
        <taxon>Mucoraceae</taxon>
        <taxon>Mucor</taxon>
    </lineage>
</organism>
<evidence type="ECO:0000313" key="5">
    <source>
        <dbReference type="EMBL" id="GAA5811439.1"/>
    </source>
</evidence>
<proteinExistence type="inferred from homology"/>
<evidence type="ECO:0000256" key="4">
    <source>
        <dbReference type="ARBA" id="ARBA00023002"/>
    </source>
</evidence>
<keyword evidence="4" id="KW-0560">Oxidoreductase</keyword>
<dbReference type="SUPFAM" id="SSF51905">
    <property type="entry name" value="FAD/NAD(P)-binding domain"/>
    <property type="match status" value="1"/>
</dbReference>
<dbReference type="InterPro" id="IPR051209">
    <property type="entry name" value="FAD-bind_Monooxygenase_sf"/>
</dbReference>
<dbReference type="InterPro" id="IPR020946">
    <property type="entry name" value="Flavin_mOase-like"/>
</dbReference>
<accession>A0ABP9YX44</accession>
<evidence type="ECO:0000313" key="6">
    <source>
        <dbReference type="Proteomes" id="UP001473302"/>
    </source>
</evidence>
<dbReference type="Pfam" id="PF00743">
    <property type="entry name" value="FMO-like"/>
    <property type="match status" value="1"/>
</dbReference>
<dbReference type="InterPro" id="IPR036188">
    <property type="entry name" value="FAD/NAD-bd_sf"/>
</dbReference>
<dbReference type="EMBL" id="BAABUK010000010">
    <property type="protein sequence ID" value="GAA5811439.1"/>
    <property type="molecule type" value="Genomic_DNA"/>
</dbReference>
<evidence type="ECO:0000256" key="2">
    <source>
        <dbReference type="ARBA" id="ARBA00022630"/>
    </source>
</evidence>
<name>A0ABP9YX44_9FUNG</name>
<dbReference type="PANTHER" id="PTHR42877:SF4">
    <property type="entry name" value="FAD_NAD(P)-BINDING DOMAIN-CONTAINING PROTEIN-RELATED"/>
    <property type="match status" value="1"/>
</dbReference>
<evidence type="ECO:0008006" key="7">
    <source>
        <dbReference type="Google" id="ProtNLM"/>
    </source>
</evidence>
<evidence type="ECO:0000256" key="3">
    <source>
        <dbReference type="ARBA" id="ARBA00022827"/>
    </source>
</evidence>
<keyword evidence="6" id="KW-1185">Reference proteome</keyword>
<dbReference type="Gene3D" id="3.50.50.60">
    <property type="entry name" value="FAD/NAD(P)-binding domain"/>
    <property type="match status" value="2"/>
</dbReference>
<evidence type="ECO:0000256" key="1">
    <source>
        <dbReference type="ARBA" id="ARBA00010139"/>
    </source>
</evidence>